<reference evidence="2 3" key="1">
    <citation type="journal article" date="2015" name="Genome Biol. Evol.">
        <title>Comparative Genomics of a Bacterivorous Green Alga Reveals Evolutionary Causalities and Consequences of Phago-Mixotrophic Mode of Nutrition.</title>
        <authorList>
            <person name="Burns J.A."/>
            <person name="Paasch A."/>
            <person name="Narechania A."/>
            <person name="Kim E."/>
        </authorList>
    </citation>
    <scope>NUCLEOTIDE SEQUENCE [LARGE SCALE GENOMIC DNA]</scope>
    <source>
        <strain evidence="2 3">PLY_AMNH</strain>
    </source>
</reference>
<dbReference type="EMBL" id="LGRX02009187">
    <property type="protein sequence ID" value="KAK3272058.1"/>
    <property type="molecule type" value="Genomic_DNA"/>
</dbReference>
<dbReference type="AlphaFoldDB" id="A0AAE0L4S7"/>
<evidence type="ECO:0000313" key="2">
    <source>
        <dbReference type="EMBL" id="KAK3272058.1"/>
    </source>
</evidence>
<organism evidence="2 3">
    <name type="scientific">Cymbomonas tetramitiformis</name>
    <dbReference type="NCBI Taxonomy" id="36881"/>
    <lineage>
        <taxon>Eukaryota</taxon>
        <taxon>Viridiplantae</taxon>
        <taxon>Chlorophyta</taxon>
        <taxon>Pyramimonadophyceae</taxon>
        <taxon>Pyramimonadales</taxon>
        <taxon>Pyramimonadaceae</taxon>
        <taxon>Cymbomonas</taxon>
    </lineage>
</organism>
<sequence>MPNDRPPPTRQGEARRHRGATHMHTAEDATRSSVRKRMSGKPMFKPVPLFEGVVLANSPVDTVKHGQCEMPLSEDHLSLVVKQWHWTVTHKDTVMAHVKKVLMAIFKPIEKLGGKNIKDADRMGKMLAEKILCGQCPSGINLV</sequence>
<proteinExistence type="predicted"/>
<accession>A0AAE0L4S7</accession>
<keyword evidence="3" id="KW-1185">Reference proteome</keyword>
<gene>
    <name evidence="2" type="ORF">CYMTET_19623</name>
</gene>
<comment type="caution">
    <text evidence="2">The sequence shown here is derived from an EMBL/GenBank/DDBJ whole genome shotgun (WGS) entry which is preliminary data.</text>
</comment>
<dbReference type="Proteomes" id="UP001190700">
    <property type="component" value="Unassembled WGS sequence"/>
</dbReference>
<evidence type="ECO:0000256" key="1">
    <source>
        <dbReference type="SAM" id="MobiDB-lite"/>
    </source>
</evidence>
<evidence type="ECO:0000313" key="3">
    <source>
        <dbReference type="Proteomes" id="UP001190700"/>
    </source>
</evidence>
<feature type="region of interest" description="Disordered" evidence="1">
    <location>
        <begin position="1"/>
        <end position="41"/>
    </location>
</feature>
<protein>
    <submittedName>
        <fullName evidence="2">Uncharacterized protein</fullName>
    </submittedName>
</protein>
<name>A0AAE0L4S7_9CHLO</name>